<dbReference type="AlphaFoldDB" id="A0A0Q3I7F6"/>
<reference evidence="3 5" key="1">
    <citation type="submission" date="2015-10" db="EMBL/GenBank/DDBJ databases">
        <title>Draft genome of Bosea thiooxidans.</title>
        <authorList>
            <person name="Wang X."/>
        </authorList>
    </citation>
    <scope>NUCLEOTIDE SEQUENCE [LARGE SCALE GENOMIC DNA]</scope>
    <source>
        <strain evidence="3 5">CGMCC 9174</strain>
    </source>
</reference>
<dbReference type="EMBL" id="LMAR01000032">
    <property type="protein sequence ID" value="KQK30968.1"/>
    <property type="molecule type" value="Genomic_DNA"/>
</dbReference>
<evidence type="ECO:0000256" key="1">
    <source>
        <dbReference type="SAM" id="Phobius"/>
    </source>
</evidence>
<dbReference type="Proteomes" id="UP000190130">
    <property type="component" value="Unassembled WGS sequence"/>
</dbReference>
<dbReference type="STRING" id="53254.SAMN05660750_03220"/>
<dbReference type="InterPro" id="IPR009936">
    <property type="entry name" value="DUF1468"/>
</dbReference>
<dbReference type="RefSeq" id="WP_055727796.1">
    <property type="nucleotide sequence ID" value="NZ_FUYX01000008.1"/>
</dbReference>
<organism evidence="3 5">
    <name type="scientific">Bosea thiooxidans</name>
    <dbReference type="NCBI Taxonomy" id="53254"/>
    <lineage>
        <taxon>Bacteria</taxon>
        <taxon>Pseudomonadati</taxon>
        <taxon>Pseudomonadota</taxon>
        <taxon>Alphaproteobacteria</taxon>
        <taxon>Hyphomicrobiales</taxon>
        <taxon>Boseaceae</taxon>
        <taxon>Bosea</taxon>
    </lineage>
</organism>
<keyword evidence="1" id="KW-1133">Transmembrane helix</keyword>
<feature type="transmembrane region" description="Helical" evidence="1">
    <location>
        <begin position="46"/>
        <end position="71"/>
    </location>
</feature>
<evidence type="ECO:0000313" key="3">
    <source>
        <dbReference type="EMBL" id="KQK30968.1"/>
    </source>
</evidence>
<keyword evidence="1" id="KW-0812">Transmembrane</keyword>
<feature type="transmembrane region" description="Helical" evidence="1">
    <location>
        <begin position="91"/>
        <end position="122"/>
    </location>
</feature>
<keyword evidence="1" id="KW-0472">Membrane</keyword>
<reference evidence="4 6" key="2">
    <citation type="submission" date="2017-02" db="EMBL/GenBank/DDBJ databases">
        <authorList>
            <person name="Peterson S.W."/>
        </authorList>
    </citation>
    <scope>NUCLEOTIDE SEQUENCE [LARGE SCALE GENOMIC DNA]</scope>
    <source>
        <strain evidence="4 6">DSM 9653</strain>
    </source>
</reference>
<feature type="domain" description="DUF1468" evidence="2">
    <location>
        <begin position="18"/>
        <end position="155"/>
    </location>
</feature>
<dbReference type="OrthoDB" id="8159840at2"/>
<protein>
    <submittedName>
        <fullName evidence="4">Putative tricarboxylic transport membrane protein</fullName>
    </submittedName>
</protein>
<feature type="transmembrane region" description="Helical" evidence="1">
    <location>
        <begin position="134"/>
        <end position="162"/>
    </location>
</feature>
<name>A0A0Q3I7F6_9HYPH</name>
<evidence type="ECO:0000313" key="5">
    <source>
        <dbReference type="Proteomes" id="UP000051562"/>
    </source>
</evidence>
<evidence type="ECO:0000313" key="6">
    <source>
        <dbReference type="Proteomes" id="UP000190130"/>
    </source>
</evidence>
<evidence type="ECO:0000313" key="4">
    <source>
        <dbReference type="EMBL" id="SKB94929.1"/>
    </source>
</evidence>
<accession>A0A0Q3I7F6</accession>
<proteinExistence type="predicted"/>
<dbReference type="Proteomes" id="UP000051562">
    <property type="component" value="Unassembled WGS sequence"/>
</dbReference>
<sequence length="163" mass="16961">MSGAEQARRPEPRRRPWWLGLALAVMGALWLNGARGIASTTNYIGLGPAAIVLAVGLGLTILGVLLMLQALRGEFGTVDDEAEAPPSRRAFLFALAGVAVPLLTMQSLGFPVTAMLAFALVTHGFGSRRTILDLAIGFVLGSAAWFGFSGLGISLGGFLPLIG</sequence>
<feature type="transmembrane region" description="Helical" evidence="1">
    <location>
        <begin position="17"/>
        <end position="34"/>
    </location>
</feature>
<evidence type="ECO:0000259" key="2">
    <source>
        <dbReference type="Pfam" id="PF07331"/>
    </source>
</evidence>
<gene>
    <name evidence="3" type="ORF">ARD30_11885</name>
    <name evidence="4" type="ORF">SAMN05660750_03220</name>
</gene>
<keyword evidence="5" id="KW-1185">Reference proteome</keyword>
<dbReference type="EMBL" id="FUYX01000008">
    <property type="protein sequence ID" value="SKB94929.1"/>
    <property type="molecule type" value="Genomic_DNA"/>
</dbReference>
<dbReference type="Pfam" id="PF07331">
    <property type="entry name" value="TctB"/>
    <property type="match status" value="1"/>
</dbReference>